<dbReference type="Proteomes" id="UP000751614">
    <property type="component" value="Unassembled WGS sequence"/>
</dbReference>
<evidence type="ECO:0000256" key="1">
    <source>
        <dbReference type="SAM" id="SignalP"/>
    </source>
</evidence>
<evidence type="ECO:0000313" key="2">
    <source>
        <dbReference type="EMBL" id="TMU50396.1"/>
    </source>
</evidence>
<dbReference type="RefSeq" id="WP_138839519.1">
    <property type="nucleotide sequence ID" value="NZ_VCNI01000008.1"/>
</dbReference>
<gene>
    <name evidence="2" type="ORF">FGG15_19810</name>
</gene>
<sequence>MRLIFTLSLLLLSTLAFSQNNWKLIYENNANGATIHGNLDALISAIQSGASVRIYFNSKRPDRPDTYEEHTSMVKFFTIVNSPQGRFVTAQIDPIAGQTTDFHRNKVLLKENLEWSLIASTTGENDTMVRDVITGEVLNHRQVRWGTKWYVITK</sequence>
<keyword evidence="3" id="KW-1185">Reference proteome</keyword>
<organism evidence="2 3">
    <name type="scientific">Flagellimonas algicola</name>
    <dbReference type="NCBI Taxonomy" id="2583815"/>
    <lineage>
        <taxon>Bacteria</taxon>
        <taxon>Pseudomonadati</taxon>
        <taxon>Bacteroidota</taxon>
        <taxon>Flavobacteriia</taxon>
        <taxon>Flavobacteriales</taxon>
        <taxon>Flavobacteriaceae</taxon>
        <taxon>Flagellimonas</taxon>
    </lineage>
</organism>
<feature type="signal peptide" evidence="1">
    <location>
        <begin position="1"/>
        <end position="18"/>
    </location>
</feature>
<feature type="chain" id="PRO_5047075328" evidence="1">
    <location>
        <begin position="19"/>
        <end position="154"/>
    </location>
</feature>
<accession>A0ABY2WG56</accession>
<name>A0ABY2WG56_9FLAO</name>
<dbReference type="EMBL" id="VCNI01000008">
    <property type="protein sequence ID" value="TMU50396.1"/>
    <property type="molecule type" value="Genomic_DNA"/>
</dbReference>
<proteinExistence type="predicted"/>
<evidence type="ECO:0000313" key="3">
    <source>
        <dbReference type="Proteomes" id="UP000751614"/>
    </source>
</evidence>
<protein>
    <submittedName>
        <fullName evidence="2">Uncharacterized protein</fullName>
    </submittedName>
</protein>
<keyword evidence="1" id="KW-0732">Signal</keyword>
<reference evidence="2 3" key="1">
    <citation type="submission" date="2019-05" db="EMBL/GenBank/DDBJ databases">
        <title>Flagellimonas sp. AsT0115, sp. nov., isolated from a marine red algae, Asparagopsis taxiformis.</title>
        <authorList>
            <person name="Kim J."/>
            <person name="Jeong S.E."/>
            <person name="Jeon C.O."/>
        </authorList>
    </citation>
    <scope>NUCLEOTIDE SEQUENCE [LARGE SCALE GENOMIC DNA]</scope>
    <source>
        <strain evidence="2 3">AsT0115</strain>
    </source>
</reference>
<comment type="caution">
    <text evidence="2">The sequence shown here is derived from an EMBL/GenBank/DDBJ whole genome shotgun (WGS) entry which is preliminary data.</text>
</comment>